<dbReference type="AlphaFoldDB" id="A0A1J7JYW3"/>
<feature type="compositionally biased region" description="Basic and acidic residues" evidence="1">
    <location>
        <begin position="162"/>
        <end position="174"/>
    </location>
</feature>
<reference evidence="2 3" key="1">
    <citation type="submission" date="2016-10" db="EMBL/GenBank/DDBJ databases">
        <title>Draft genome sequence of Coniochaeta ligniaria NRRL30616, a lignocellulolytic fungus for bioabatement of inhibitors in plant biomass hydrolysates.</title>
        <authorList>
            <consortium name="DOE Joint Genome Institute"/>
            <person name="Jimenez D.J."/>
            <person name="Hector R.E."/>
            <person name="Riley R."/>
            <person name="Sun H."/>
            <person name="Grigoriev I.V."/>
            <person name="Van Elsas J.D."/>
            <person name="Nichols N.N."/>
        </authorList>
    </citation>
    <scope>NUCLEOTIDE SEQUENCE [LARGE SCALE GENOMIC DNA]</scope>
    <source>
        <strain evidence="2 3">NRRL 30616</strain>
    </source>
</reference>
<protein>
    <submittedName>
        <fullName evidence="2">Uncharacterized protein</fullName>
    </submittedName>
</protein>
<dbReference type="Proteomes" id="UP000182658">
    <property type="component" value="Unassembled WGS sequence"/>
</dbReference>
<sequence>MRLFRQNAMFHLNRLNGTLGTAAVTLVRKRTEERDRMKSNQDNTSLLSVAGYQHLVFLASSLVSSGFCRNGWNDDCWVSELARASLSLWSVPKEWRLHRPTWERRVDPNQKNAHPCRIFLGDPTSTPSGSGLVRHNGDLALLSGQTRANGATQIGRDGQGCNRDDKVGEGKETPSKTTQYHMVHNQGATVNNYGAHEIEGIPTRELASRVC</sequence>
<name>A0A1J7JYW3_9PEZI</name>
<dbReference type="InParanoid" id="A0A1J7JYW3"/>
<organism evidence="2 3">
    <name type="scientific">Coniochaeta ligniaria NRRL 30616</name>
    <dbReference type="NCBI Taxonomy" id="1408157"/>
    <lineage>
        <taxon>Eukaryota</taxon>
        <taxon>Fungi</taxon>
        <taxon>Dikarya</taxon>
        <taxon>Ascomycota</taxon>
        <taxon>Pezizomycotina</taxon>
        <taxon>Sordariomycetes</taxon>
        <taxon>Sordariomycetidae</taxon>
        <taxon>Coniochaetales</taxon>
        <taxon>Coniochaetaceae</taxon>
        <taxon>Coniochaeta</taxon>
    </lineage>
</organism>
<keyword evidence="3" id="KW-1185">Reference proteome</keyword>
<proteinExistence type="predicted"/>
<feature type="region of interest" description="Disordered" evidence="1">
    <location>
        <begin position="150"/>
        <end position="176"/>
    </location>
</feature>
<evidence type="ECO:0000313" key="2">
    <source>
        <dbReference type="EMBL" id="OIW35344.1"/>
    </source>
</evidence>
<dbReference type="EMBL" id="KV875093">
    <property type="protein sequence ID" value="OIW35344.1"/>
    <property type="molecule type" value="Genomic_DNA"/>
</dbReference>
<evidence type="ECO:0000313" key="3">
    <source>
        <dbReference type="Proteomes" id="UP000182658"/>
    </source>
</evidence>
<accession>A0A1J7JYW3</accession>
<gene>
    <name evidence="2" type="ORF">CONLIGDRAFT_665957</name>
</gene>
<evidence type="ECO:0000256" key="1">
    <source>
        <dbReference type="SAM" id="MobiDB-lite"/>
    </source>
</evidence>